<evidence type="ECO:0000256" key="4">
    <source>
        <dbReference type="ARBA" id="ARBA00022748"/>
    </source>
</evidence>
<dbReference type="GO" id="GO:0016020">
    <property type="term" value="C:membrane"/>
    <property type="evidence" value="ECO:0007669"/>
    <property type="project" value="UniProtKB-SubCell"/>
</dbReference>
<proteinExistence type="inferred from homology"/>
<keyword evidence="6 7" id="KW-0472">Membrane</keyword>
<feature type="transmembrane region" description="Helical" evidence="7">
    <location>
        <begin position="204"/>
        <end position="222"/>
    </location>
</feature>
<dbReference type="PANTHER" id="PTHR31272">
    <property type="entry name" value="CYTOCHROME C-TYPE BIOGENESIS PROTEIN HI_1454-RELATED"/>
    <property type="match status" value="1"/>
</dbReference>
<feature type="transmembrane region" description="Helical" evidence="7">
    <location>
        <begin position="164"/>
        <end position="184"/>
    </location>
</feature>
<evidence type="ECO:0000259" key="8">
    <source>
        <dbReference type="Pfam" id="PF02683"/>
    </source>
</evidence>
<dbReference type="GO" id="GO:0017004">
    <property type="term" value="P:cytochrome complex assembly"/>
    <property type="evidence" value="ECO:0007669"/>
    <property type="project" value="UniProtKB-KW"/>
</dbReference>
<evidence type="ECO:0000313" key="9">
    <source>
        <dbReference type="EMBL" id="XDT71309.1"/>
    </source>
</evidence>
<dbReference type="RefSeq" id="WP_369600344.1">
    <property type="nucleotide sequence ID" value="NZ_CP154858.1"/>
</dbReference>
<feature type="transmembrane region" description="Helical" evidence="7">
    <location>
        <begin position="50"/>
        <end position="73"/>
    </location>
</feature>
<dbReference type="InterPro" id="IPR051790">
    <property type="entry name" value="Cytochrome_c-biogenesis_DsbD"/>
</dbReference>
<feature type="transmembrane region" description="Helical" evidence="7">
    <location>
        <begin position="6"/>
        <end position="30"/>
    </location>
</feature>
<keyword evidence="4" id="KW-0201">Cytochrome c-type biogenesis</keyword>
<organism evidence="9">
    <name type="scientific">Thermohahella caldifontis</name>
    <dbReference type="NCBI Taxonomy" id="3142973"/>
    <lineage>
        <taxon>Bacteria</taxon>
        <taxon>Pseudomonadati</taxon>
        <taxon>Pseudomonadota</taxon>
        <taxon>Gammaproteobacteria</taxon>
        <taxon>Oceanospirillales</taxon>
        <taxon>Hahellaceae</taxon>
        <taxon>Thermohahella</taxon>
    </lineage>
</organism>
<name>A0AB39UT82_9GAMM</name>
<feature type="transmembrane region" description="Helical" evidence="7">
    <location>
        <begin position="125"/>
        <end position="152"/>
    </location>
</feature>
<evidence type="ECO:0000256" key="2">
    <source>
        <dbReference type="ARBA" id="ARBA00006143"/>
    </source>
</evidence>
<keyword evidence="3 7" id="KW-0812">Transmembrane</keyword>
<dbReference type="AlphaFoldDB" id="A0AB39UT82"/>
<dbReference type="KEGG" id="tcd:AAIA72_10885"/>
<feature type="transmembrane region" description="Helical" evidence="7">
    <location>
        <begin position="85"/>
        <end position="104"/>
    </location>
</feature>
<keyword evidence="5 7" id="KW-1133">Transmembrane helix</keyword>
<evidence type="ECO:0000256" key="6">
    <source>
        <dbReference type="ARBA" id="ARBA00023136"/>
    </source>
</evidence>
<dbReference type="InterPro" id="IPR003834">
    <property type="entry name" value="Cyt_c_assmbl_TM_dom"/>
</dbReference>
<dbReference type="Gene3D" id="1.20.140.150">
    <property type="match status" value="1"/>
</dbReference>
<accession>A0AB39UT82</accession>
<comment type="subcellular location">
    <subcellularLocation>
        <location evidence="1">Membrane</location>
        <topology evidence="1">Multi-pass membrane protein</topology>
    </subcellularLocation>
</comment>
<protein>
    <submittedName>
        <fullName evidence="9">Cytochrome c biogenesis protein CcdA</fullName>
    </submittedName>
</protein>
<evidence type="ECO:0000256" key="3">
    <source>
        <dbReference type="ARBA" id="ARBA00022692"/>
    </source>
</evidence>
<dbReference type="PANTHER" id="PTHR31272:SF4">
    <property type="entry name" value="CYTOCHROME C-TYPE BIOGENESIS PROTEIN HI_1454-RELATED"/>
    <property type="match status" value="1"/>
</dbReference>
<comment type="similarity">
    <text evidence="2">Belongs to the DsbD family.</text>
</comment>
<dbReference type="EMBL" id="CP154858">
    <property type="protein sequence ID" value="XDT71309.1"/>
    <property type="molecule type" value="Genomic_DNA"/>
</dbReference>
<dbReference type="Pfam" id="PF02683">
    <property type="entry name" value="DsbD_TM"/>
    <property type="match status" value="1"/>
</dbReference>
<reference evidence="9" key="1">
    <citation type="submission" date="2024-05" db="EMBL/GenBank/DDBJ databases">
        <title>Genome sequencing of novel strain.</title>
        <authorList>
            <person name="Ganbat D."/>
            <person name="Ganbat S."/>
            <person name="Lee S.-J."/>
        </authorList>
    </citation>
    <scope>NUCLEOTIDE SEQUENCE</scope>
    <source>
        <strain evidence="9">SMD15-11</strain>
    </source>
</reference>
<gene>
    <name evidence="9" type="ORF">AAIA72_10885</name>
</gene>
<evidence type="ECO:0000256" key="7">
    <source>
        <dbReference type="SAM" id="Phobius"/>
    </source>
</evidence>
<sequence length="239" mass="26360">MTESLTFFTAFMGGLVSFLSPCVLPLMPGYMSWMAGHQHREGESAQTRRFLAACLFVLGFSTVFIAMGAGFSMLGSWLQQHKADLAVGGGILIFLFGLMMTGWLKIGWLMRDHRFHPQHLSDHPLSAYLLGLSFAFGWTPCIGPVLGAILTVSTVSATAMQGTVLLSVYSLGLAVPFLLLAWFFEPLRNRMKRFYSAGARLYQISGVLMMLMGIALATGWITRLGTWLLETFPVFTRIG</sequence>
<evidence type="ECO:0000256" key="1">
    <source>
        <dbReference type="ARBA" id="ARBA00004141"/>
    </source>
</evidence>
<feature type="domain" description="Cytochrome C biogenesis protein transmembrane" evidence="8">
    <location>
        <begin position="8"/>
        <end position="216"/>
    </location>
</feature>
<evidence type="ECO:0000256" key="5">
    <source>
        <dbReference type="ARBA" id="ARBA00022989"/>
    </source>
</evidence>